<keyword evidence="2" id="KW-1185">Reference proteome</keyword>
<evidence type="ECO:0000313" key="2">
    <source>
        <dbReference type="Proteomes" id="UP000601435"/>
    </source>
</evidence>
<dbReference type="Gene3D" id="3.40.50.1110">
    <property type="entry name" value="SGNH hydrolase"/>
    <property type="match status" value="1"/>
</dbReference>
<sequence length="217" mass="23419">MFHEVSDASPSLLSLTPRGNSPTLSPIIGLSLCSPVHIVLLGDSTFDNSRHVDVSIHKLLAAECSTMGWECTFLAQDGANLEDVARKQLGRIPDSATHVILSVSGNDLLRLLNELSANSFAPRAVYKAVTVRLDDICQKMKQVLQSVTAIGCHAACCTVYAPQFDQVLLKMLVSTSLAVHNGRIRKMARDMGLSLIDLASICTQPSDFANALELSTR</sequence>
<dbReference type="InterPro" id="IPR036514">
    <property type="entry name" value="SGNH_hydro_sf"/>
</dbReference>
<feature type="non-terminal residue" evidence="1">
    <location>
        <position position="1"/>
    </location>
</feature>
<dbReference type="SUPFAM" id="SSF52266">
    <property type="entry name" value="SGNH hydrolase"/>
    <property type="match status" value="1"/>
</dbReference>
<dbReference type="Proteomes" id="UP000601435">
    <property type="component" value="Unassembled WGS sequence"/>
</dbReference>
<gene>
    <name evidence="1" type="primary">mlkA</name>
    <name evidence="1" type="ORF">SNEC2469_LOCUS18450</name>
</gene>
<comment type="caution">
    <text evidence="1">The sequence shown here is derived from an EMBL/GenBank/DDBJ whole genome shotgun (WGS) entry which is preliminary data.</text>
</comment>
<dbReference type="EMBL" id="CAJNJA010031042">
    <property type="protein sequence ID" value="CAE7652112.1"/>
    <property type="molecule type" value="Genomic_DNA"/>
</dbReference>
<name>A0A812W069_9DINO</name>
<dbReference type="AlphaFoldDB" id="A0A812W069"/>
<proteinExistence type="predicted"/>
<reference evidence="1" key="1">
    <citation type="submission" date="2021-02" db="EMBL/GenBank/DDBJ databases">
        <authorList>
            <person name="Dougan E. K."/>
            <person name="Rhodes N."/>
            <person name="Thang M."/>
            <person name="Chan C."/>
        </authorList>
    </citation>
    <scope>NUCLEOTIDE SEQUENCE</scope>
</reference>
<accession>A0A812W069</accession>
<organism evidence="1 2">
    <name type="scientific">Symbiodinium necroappetens</name>
    <dbReference type="NCBI Taxonomy" id="1628268"/>
    <lineage>
        <taxon>Eukaryota</taxon>
        <taxon>Sar</taxon>
        <taxon>Alveolata</taxon>
        <taxon>Dinophyceae</taxon>
        <taxon>Suessiales</taxon>
        <taxon>Symbiodiniaceae</taxon>
        <taxon>Symbiodinium</taxon>
    </lineage>
</organism>
<dbReference type="OrthoDB" id="411936at2759"/>
<protein>
    <submittedName>
        <fullName evidence="1">MlkA protein</fullName>
    </submittedName>
</protein>
<evidence type="ECO:0000313" key="1">
    <source>
        <dbReference type="EMBL" id="CAE7652112.1"/>
    </source>
</evidence>